<dbReference type="AlphaFoldDB" id="A0A392V1J9"/>
<feature type="non-terminal residue" evidence="1">
    <location>
        <position position="1"/>
    </location>
</feature>
<sequence>GVPCLGTMSGGGEGYGLLGAWPVVLGFQMDGRAVCG</sequence>
<evidence type="ECO:0000313" key="2">
    <source>
        <dbReference type="Proteomes" id="UP000265520"/>
    </source>
</evidence>
<name>A0A392V1J9_9FABA</name>
<dbReference type="Proteomes" id="UP000265520">
    <property type="component" value="Unassembled WGS sequence"/>
</dbReference>
<proteinExistence type="predicted"/>
<comment type="caution">
    <text evidence="1">The sequence shown here is derived from an EMBL/GenBank/DDBJ whole genome shotgun (WGS) entry which is preliminary data.</text>
</comment>
<evidence type="ECO:0000313" key="1">
    <source>
        <dbReference type="EMBL" id="MCI82174.1"/>
    </source>
</evidence>
<reference evidence="1 2" key="1">
    <citation type="journal article" date="2018" name="Front. Plant Sci.">
        <title>Red Clover (Trifolium pratense) and Zigzag Clover (T. medium) - A Picture of Genomic Similarities and Differences.</title>
        <authorList>
            <person name="Dluhosova J."/>
            <person name="Istvanek J."/>
            <person name="Nedelnik J."/>
            <person name="Repkova J."/>
        </authorList>
    </citation>
    <scope>NUCLEOTIDE SEQUENCE [LARGE SCALE GENOMIC DNA]</scope>
    <source>
        <strain evidence="2">cv. 10/8</strain>
        <tissue evidence="1">Leaf</tissue>
    </source>
</reference>
<keyword evidence="2" id="KW-1185">Reference proteome</keyword>
<accession>A0A392V1J9</accession>
<dbReference type="EMBL" id="LXQA011037002">
    <property type="protein sequence ID" value="MCI82174.1"/>
    <property type="molecule type" value="Genomic_DNA"/>
</dbReference>
<organism evidence="1 2">
    <name type="scientific">Trifolium medium</name>
    <dbReference type="NCBI Taxonomy" id="97028"/>
    <lineage>
        <taxon>Eukaryota</taxon>
        <taxon>Viridiplantae</taxon>
        <taxon>Streptophyta</taxon>
        <taxon>Embryophyta</taxon>
        <taxon>Tracheophyta</taxon>
        <taxon>Spermatophyta</taxon>
        <taxon>Magnoliopsida</taxon>
        <taxon>eudicotyledons</taxon>
        <taxon>Gunneridae</taxon>
        <taxon>Pentapetalae</taxon>
        <taxon>rosids</taxon>
        <taxon>fabids</taxon>
        <taxon>Fabales</taxon>
        <taxon>Fabaceae</taxon>
        <taxon>Papilionoideae</taxon>
        <taxon>50 kb inversion clade</taxon>
        <taxon>NPAAA clade</taxon>
        <taxon>Hologalegina</taxon>
        <taxon>IRL clade</taxon>
        <taxon>Trifolieae</taxon>
        <taxon>Trifolium</taxon>
    </lineage>
</organism>
<protein>
    <submittedName>
        <fullName evidence="1">Uncharacterized protein</fullName>
    </submittedName>
</protein>